<evidence type="ECO:0000313" key="14">
    <source>
        <dbReference type="Proteomes" id="UP000694680"/>
    </source>
</evidence>
<evidence type="ECO:0000256" key="1">
    <source>
        <dbReference type="ARBA" id="ARBA00004123"/>
    </source>
</evidence>
<evidence type="ECO:0000256" key="11">
    <source>
        <dbReference type="ARBA" id="ARBA00032731"/>
    </source>
</evidence>
<feature type="region of interest" description="Disordered" evidence="12">
    <location>
        <begin position="445"/>
        <end position="470"/>
    </location>
</feature>
<reference evidence="13" key="2">
    <citation type="submission" date="2025-08" db="UniProtKB">
        <authorList>
            <consortium name="Ensembl"/>
        </authorList>
    </citation>
    <scope>IDENTIFICATION</scope>
</reference>
<keyword evidence="9" id="KW-0539">Nucleus</keyword>
<keyword evidence="5" id="KW-0963">Cytoplasm</keyword>
<evidence type="ECO:0000256" key="10">
    <source>
        <dbReference type="ARBA" id="ARBA00031632"/>
    </source>
</evidence>
<evidence type="ECO:0000256" key="4">
    <source>
        <dbReference type="ARBA" id="ARBA00014320"/>
    </source>
</evidence>
<dbReference type="InterPro" id="IPR038932">
    <property type="entry name" value="PARPBP"/>
</dbReference>
<sequence>MEDCVNVLKLMMKTFRRESHRVLSSERTTVLGADGMLMVLQLVMAEINKQGCGEFKVCLSDVLMAWKHLLLDKLHLPPPPSPRPHSYELIMEGYQSFLRVSNTVDLPDILLMYKQLRVHSDPQEPLSPISLFEFLSGNHEVQEPPATPHTKPHPLRSQVKMAVRRVFFSYLSLLVNTKDDMALAMTLDVPSRSLGRQAFTDVKHAARDSNTSLFLAVTSFIRAVQLGGKGYAPSESHPLRKHLKGLTLFVHFLDSLEEILGETPDPSVCGARLLAAIRAALLKGRSSEDEVYAAAEETSLELKERMRELQQKLTTEGSNSGISPARPKAHAVNHATALGGRDTVKLLMALLDEEATAPPCANKAELLSEDQPVLCGAERTCMLSLFRSPEVSTGSSPEPLKNRVQSRINLLRAKRTDRVVLSQFSITYREHDDDLPLNRVLDFPSSSQTPTCVHPAPKPRPSPAVDVDTPTAEAQQEVVLVQRSGNALKAKTGKGSTAGSVTTVKGNKRKQTSKDGAENEPPEKKRVTGASVKPNQRLNKASSKKKLITGQGTLTSFFRV</sequence>
<evidence type="ECO:0000256" key="7">
    <source>
        <dbReference type="ARBA" id="ARBA00023125"/>
    </source>
</evidence>
<dbReference type="GO" id="GO:2000042">
    <property type="term" value="P:negative regulation of double-strand break repair via homologous recombination"/>
    <property type="evidence" value="ECO:0007669"/>
    <property type="project" value="InterPro"/>
</dbReference>
<dbReference type="AlphaFoldDB" id="A0A8C5D5R8"/>
<dbReference type="OrthoDB" id="6427080at2759"/>
<reference evidence="13" key="1">
    <citation type="submission" date="2020-06" db="EMBL/GenBank/DDBJ databases">
        <authorList>
            <consortium name="Wellcome Sanger Institute Data Sharing"/>
        </authorList>
    </citation>
    <scope>NUCLEOTIDE SEQUENCE [LARGE SCALE GENOMIC DNA]</scope>
</reference>
<name>A0A8C5D5R8_GOUWI</name>
<keyword evidence="8" id="KW-0234">DNA repair</keyword>
<keyword evidence="7" id="KW-0238">DNA-binding</keyword>
<evidence type="ECO:0000256" key="12">
    <source>
        <dbReference type="SAM" id="MobiDB-lite"/>
    </source>
</evidence>
<dbReference type="GO" id="GO:0003677">
    <property type="term" value="F:DNA binding"/>
    <property type="evidence" value="ECO:0007669"/>
    <property type="project" value="UniProtKB-KW"/>
</dbReference>
<dbReference type="GO" id="GO:0000785">
    <property type="term" value="C:chromatin"/>
    <property type="evidence" value="ECO:0007669"/>
    <property type="project" value="TreeGrafter"/>
</dbReference>
<dbReference type="PANTHER" id="PTHR32121">
    <property type="entry name" value="PCNA-INTERACTING PARTNER"/>
    <property type="match status" value="1"/>
</dbReference>
<dbReference type="CTD" id="55010"/>
<dbReference type="GO" id="GO:0005634">
    <property type="term" value="C:nucleus"/>
    <property type="evidence" value="ECO:0007669"/>
    <property type="project" value="UniProtKB-SubCell"/>
</dbReference>
<dbReference type="Proteomes" id="UP000694680">
    <property type="component" value="Chromosome 6"/>
</dbReference>
<evidence type="ECO:0000313" key="13">
    <source>
        <dbReference type="Ensembl" id="ENSGWIP00000002412.1"/>
    </source>
</evidence>
<dbReference type="GO" id="GO:0006281">
    <property type="term" value="P:DNA repair"/>
    <property type="evidence" value="ECO:0007669"/>
    <property type="project" value="UniProtKB-KW"/>
</dbReference>
<organism evidence="13 14">
    <name type="scientific">Gouania willdenowi</name>
    <name type="common">Blunt-snouted clingfish</name>
    <name type="synonym">Lepadogaster willdenowi</name>
    <dbReference type="NCBI Taxonomy" id="441366"/>
    <lineage>
        <taxon>Eukaryota</taxon>
        <taxon>Metazoa</taxon>
        <taxon>Chordata</taxon>
        <taxon>Craniata</taxon>
        <taxon>Vertebrata</taxon>
        <taxon>Euteleostomi</taxon>
        <taxon>Actinopterygii</taxon>
        <taxon>Neopterygii</taxon>
        <taxon>Teleostei</taxon>
        <taxon>Neoteleostei</taxon>
        <taxon>Acanthomorphata</taxon>
        <taxon>Ovalentaria</taxon>
        <taxon>Blenniimorphae</taxon>
        <taxon>Blenniiformes</taxon>
        <taxon>Gobiesocoidei</taxon>
        <taxon>Gobiesocidae</taxon>
        <taxon>Gobiesocinae</taxon>
        <taxon>Gouania</taxon>
    </lineage>
</organism>
<evidence type="ECO:0000256" key="5">
    <source>
        <dbReference type="ARBA" id="ARBA00022490"/>
    </source>
</evidence>
<evidence type="ECO:0000256" key="8">
    <source>
        <dbReference type="ARBA" id="ARBA00023204"/>
    </source>
</evidence>
<dbReference type="Ensembl" id="ENSGWIT00000002614.1">
    <property type="protein sequence ID" value="ENSGWIP00000002412.1"/>
    <property type="gene ID" value="ENSGWIG00000001320.1"/>
</dbReference>
<reference evidence="13" key="3">
    <citation type="submission" date="2025-09" db="UniProtKB">
        <authorList>
            <consortium name="Ensembl"/>
        </authorList>
    </citation>
    <scope>IDENTIFICATION</scope>
</reference>
<comment type="similarity">
    <text evidence="3">Belongs to the PARI family.</text>
</comment>
<feature type="compositionally biased region" description="Basic and acidic residues" evidence="12">
    <location>
        <begin position="512"/>
        <end position="526"/>
    </location>
</feature>
<dbReference type="Gene3D" id="1.10.486.10">
    <property type="entry name" value="PCRA, domain 4"/>
    <property type="match status" value="1"/>
</dbReference>
<dbReference type="GeneID" id="114465540"/>
<evidence type="ECO:0000256" key="9">
    <source>
        <dbReference type="ARBA" id="ARBA00023242"/>
    </source>
</evidence>
<dbReference type="PANTHER" id="PTHR32121:SF0">
    <property type="entry name" value="PCNA-INTERACTING PARTNER"/>
    <property type="match status" value="1"/>
</dbReference>
<proteinExistence type="inferred from homology"/>
<evidence type="ECO:0000256" key="6">
    <source>
        <dbReference type="ARBA" id="ARBA00022763"/>
    </source>
</evidence>
<feature type="region of interest" description="Disordered" evidence="12">
    <location>
        <begin position="484"/>
        <end position="546"/>
    </location>
</feature>
<gene>
    <name evidence="13" type="primary">parpbp</name>
</gene>
<dbReference type="GO" id="GO:0005737">
    <property type="term" value="C:cytoplasm"/>
    <property type="evidence" value="ECO:0007669"/>
    <property type="project" value="UniProtKB-SubCell"/>
</dbReference>
<evidence type="ECO:0000256" key="3">
    <source>
        <dbReference type="ARBA" id="ARBA00009135"/>
    </source>
</evidence>
<keyword evidence="14" id="KW-1185">Reference proteome</keyword>
<keyword evidence="6" id="KW-0227">DNA damage</keyword>
<accession>A0A8C5D5R8</accession>
<dbReference type="RefSeq" id="XP_028306422.1">
    <property type="nucleotide sequence ID" value="XM_028450621.1"/>
</dbReference>
<dbReference type="RefSeq" id="XP_028306423.1">
    <property type="nucleotide sequence ID" value="XM_028450622.1"/>
</dbReference>
<feature type="compositionally biased region" description="Polar residues" evidence="12">
    <location>
        <begin position="494"/>
        <end position="505"/>
    </location>
</feature>
<evidence type="ECO:0000256" key="2">
    <source>
        <dbReference type="ARBA" id="ARBA00004496"/>
    </source>
</evidence>
<protein>
    <recommendedName>
        <fullName evidence="4">PCNA-interacting partner</fullName>
    </recommendedName>
    <alternativeName>
        <fullName evidence="10">PARP-1 binding protein</fullName>
    </alternativeName>
    <alternativeName>
        <fullName evidence="11">PARP1-binding protein</fullName>
    </alternativeName>
</protein>
<comment type="subcellular location">
    <subcellularLocation>
        <location evidence="2">Cytoplasm</location>
    </subcellularLocation>
    <subcellularLocation>
        <location evidence="1">Nucleus</location>
    </subcellularLocation>
</comment>